<dbReference type="Gene3D" id="2.30.110.10">
    <property type="entry name" value="Electron Transport, Fmn-binding Protein, Chain A"/>
    <property type="match status" value="1"/>
</dbReference>
<dbReference type="RefSeq" id="WP_097207259.1">
    <property type="nucleotide sequence ID" value="NZ_JACHXB010000002.1"/>
</dbReference>
<organism evidence="1 2">
    <name type="scientific">Geodermatophilus sabuli</name>
    <dbReference type="NCBI Taxonomy" id="1564158"/>
    <lineage>
        <taxon>Bacteria</taxon>
        <taxon>Bacillati</taxon>
        <taxon>Actinomycetota</taxon>
        <taxon>Actinomycetes</taxon>
        <taxon>Geodermatophilales</taxon>
        <taxon>Geodermatophilaceae</taxon>
        <taxon>Geodermatophilus</taxon>
    </lineage>
</organism>
<gene>
    <name evidence="1" type="ORF">SAMN06893097_106245</name>
</gene>
<dbReference type="Proteomes" id="UP000219514">
    <property type="component" value="Unassembled WGS sequence"/>
</dbReference>
<dbReference type="SUPFAM" id="SSF50475">
    <property type="entry name" value="FMN-binding split barrel"/>
    <property type="match status" value="1"/>
</dbReference>
<dbReference type="InterPro" id="IPR024747">
    <property type="entry name" value="Pyridox_Oxase-rel"/>
</dbReference>
<proteinExistence type="predicted"/>
<dbReference type="EMBL" id="OBDO01000006">
    <property type="protein sequence ID" value="SNX97295.1"/>
    <property type="molecule type" value="Genomic_DNA"/>
</dbReference>
<evidence type="ECO:0000313" key="1">
    <source>
        <dbReference type="EMBL" id="SNX97295.1"/>
    </source>
</evidence>
<dbReference type="InterPro" id="IPR012349">
    <property type="entry name" value="Split_barrel_FMN-bd"/>
</dbReference>
<sequence length="150" mass="16065">MRSTRHLLHDLDDQECCALLGSATFGRLAFTQGALPMILPSHFVVRGDELVVASLAAAAIASARNGHVVAFEVDTYEPATREGWSVSVIGPSRLIVDPNEIAELDRVEFAPLSAHHGWHYIAVRISVLRGSRLVLASAEEPGARADGQGS</sequence>
<accession>A0A285EE41</accession>
<reference evidence="1 2" key="1">
    <citation type="submission" date="2017-09" db="EMBL/GenBank/DDBJ databases">
        <authorList>
            <person name="Ehlers B."/>
            <person name="Leendertz F.H."/>
        </authorList>
    </citation>
    <scope>NUCLEOTIDE SEQUENCE [LARGE SCALE GENOMIC DNA]</scope>
    <source>
        <strain evidence="1 2">DSM 46844</strain>
    </source>
</reference>
<dbReference type="Pfam" id="PF12900">
    <property type="entry name" value="Pyridox_ox_2"/>
    <property type="match status" value="1"/>
</dbReference>
<name>A0A285EE41_9ACTN</name>
<protein>
    <submittedName>
        <fullName evidence="1">Pyridoxamine 5'-phosphate oxidase</fullName>
    </submittedName>
</protein>
<evidence type="ECO:0000313" key="2">
    <source>
        <dbReference type="Proteomes" id="UP000219514"/>
    </source>
</evidence>
<keyword evidence="2" id="KW-1185">Reference proteome</keyword>
<dbReference type="AlphaFoldDB" id="A0A285EE41"/>